<dbReference type="OrthoDB" id="4336585at2"/>
<dbReference type="Gene3D" id="1.10.260.40">
    <property type="entry name" value="lambda repressor-like DNA-binding domains"/>
    <property type="match status" value="1"/>
</dbReference>
<accession>A0A011AL18</accession>
<dbReference type="PATRIC" id="fig|927661.3.peg.3818"/>
<dbReference type="Gene3D" id="3.30.450.180">
    <property type="match status" value="1"/>
</dbReference>
<dbReference type="GO" id="GO:0003677">
    <property type="term" value="F:DNA binding"/>
    <property type="evidence" value="ECO:0007669"/>
    <property type="project" value="InterPro"/>
</dbReference>
<keyword evidence="3" id="KW-1185">Reference proteome</keyword>
<proteinExistence type="predicted"/>
<dbReference type="InterPro" id="IPR041413">
    <property type="entry name" value="MLTR_LBD"/>
</dbReference>
<dbReference type="AlphaFoldDB" id="A0A011AL18"/>
<dbReference type="HOGENOM" id="CLU_057862_1_0_11"/>
<name>A0A011AL18_9ACTN</name>
<dbReference type="Pfam" id="PF13560">
    <property type="entry name" value="HTH_31"/>
    <property type="match status" value="1"/>
</dbReference>
<dbReference type="PROSITE" id="PS50943">
    <property type="entry name" value="HTH_CROC1"/>
    <property type="match status" value="1"/>
</dbReference>
<reference evidence="2 3" key="1">
    <citation type="submission" date="2013-07" db="EMBL/GenBank/DDBJ databases">
        <authorList>
            <consortium name="DOE Joint Genome Institute"/>
            <person name="Eisen J."/>
            <person name="Huntemann M."/>
            <person name="Han J."/>
            <person name="Chen A."/>
            <person name="Kyrpides N."/>
            <person name="Mavromatis K."/>
            <person name="Markowitz V."/>
            <person name="Palaniappan K."/>
            <person name="Ivanova N."/>
            <person name="Schaumberg A."/>
            <person name="Pati A."/>
            <person name="Liolios K."/>
            <person name="Nordberg H.P."/>
            <person name="Cantor M.N."/>
            <person name="Hua S.X."/>
            <person name="Woyke T."/>
        </authorList>
    </citation>
    <scope>NUCLEOTIDE SEQUENCE [LARGE SCALE GENOMIC DNA]</scope>
    <source>
        <strain evidence="2 3">DSM 44712</strain>
    </source>
</reference>
<dbReference type="EMBL" id="JFBT01000001">
    <property type="protein sequence ID" value="EXG82651.1"/>
    <property type="molecule type" value="Genomic_DNA"/>
</dbReference>
<dbReference type="PANTHER" id="PTHR35010">
    <property type="entry name" value="BLL4672 PROTEIN-RELATED"/>
    <property type="match status" value="1"/>
</dbReference>
<dbReference type="Pfam" id="PF17765">
    <property type="entry name" value="MLTR_LBD"/>
    <property type="match status" value="1"/>
</dbReference>
<sequence>MERHARLGEFLQVRRSQLTPDGVGLPDGVRRRRVPGLRREELAMLAGVSVGYYTRLEQGQSQNASVQVLDAIADALQLDAADRTYLHSLATPGHRSAKAEPAPDETVSADLLTLLGAMTGVPAVVLGRRNDVLAWNPLGHALLAGHLDVTGPSRPDERPNMSKIVFLDPHTRDLYVDWDAKARVVAGNLRLAAGRHPHDRDLLALIGELTVASPDFAAMWADHTVQDCASDVYDLRHPLVGALRVQQHTLKLNQTPDQSLVTMTTEPGSPSATALTLLAQAIGEPSRGNR</sequence>
<evidence type="ECO:0000259" key="1">
    <source>
        <dbReference type="PROSITE" id="PS50943"/>
    </source>
</evidence>
<dbReference type="PANTHER" id="PTHR35010:SF2">
    <property type="entry name" value="BLL4672 PROTEIN"/>
    <property type="match status" value="1"/>
</dbReference>
<comment type="caution">
    <text evidence="2">The sequence shown here is derived from an EMBL/GenBank/DDBJ whole genome shotgun (WGS) entry which is preliminary data.</text>
</comment>
<evidence type="ECO:0000313" key="2">
    <source>
        <dbReference type="EMBL" id="EXG82651.1"/>
    </source>
</evidence>
<dbReference type="CDD" id="cd00093">
    <property type="entry name" value="HTH_XRE"/>
    <property type="match status" value="1"/>
</dbReference>
<dbReference type="InterPro" id="IPR010982">
    <property type="entry name" value="Lambda_DNA-bd_dom_sf"/>
</dbReference>
<gene>
    <name evidence="2" type="ORF">CryarDRAFT_3850</name>
</gene>
<feature type="domain" description="HTH cro/C1-type" evidence="1">
    <location>
        <begin position="36"/>
        <end position="83"/>
    </location>
</feature>
<dbReference type="SUPFAM" id="SSF47413">
    <property type="entry name" value="lambda repressor-like DNA-binding domains"/>
    <property type="match status" value="1"/>
</dbReference>
<organism evidence="2 3">
    <name type="scientific">Cryptosporangium arvum DSM 44712</name>
    <dbReference type="NCBI Taxonomy" id="927661"/>
    <lineage>
        <taxon>Bacteria</taxon>
        <taxon>Bacillati</taxon>
        <taxon>Actinomycetota</taxon>
        <taxon>Actinomycetes</taxon>
        <taxon>Cryptosporangiales</taxon>
        <taxon>Cryptosporangiaceae</taxon>
        <taxon>Cryptosporangium</taxon>
    </lineage>
</organism>
<evidence type="ECO:0000313" key="3">
    <source>
        <dbReference type="Proteomes" id="UP000021053"/>
    </source>
</evidence>
<protein>
    <submittedName>
        <fullName evidence="2">Putative transcriptional regulator</fullName>
    </submittedName>
</protein>
<dbReference type="SMART" id="SM00530">
    <property type="entry name" value="HTH_XRE"/>
    <property type="match status" value="1"/>
</dbReference>
<dbReference type="RefSeq" id="WP_035852581.1">
    <property type="nucleotide sequence ID" value="NZ_KK073874.1"/>
</dbReference>
<dbReference type="Proteomes" id="UP000021053">
    <property type="component" value="Unassembled WGS sequence"/>
</dbReference>
<dbReference type="InterPro" id="IPR001387">
    <property type="entry name" value="Cro/C1-type_HTH"/>
</dbReference>